<feature type="compositionally biased region" description="Basic and acidic residues" evidence="1">
    <location>
        <begin position="136"/>
        <end position="150"/>
    </location>
</feature>
<feature type="region of interest" description="Disordered" evidence="1">
    <location>
        <begin position="50"/>
        <end position="102"/>
    </location>
</feature>
<protein>
    <submittedName>
        <fullName evidence="2">Uncharacterized protein</fullName>
    </submittedName>
</protein>
<feature type="compositionally biased region" description="Acidic residues" evidence="1">
    <location>
        <begin position="175"/>
        <end position="184"/>
    </location>
</feature>
<dbReference type="Proteomes" id="UP001341840">
    <property type="component" value="Unassembled WGS sequence"/>
</dbReference>
<accession>A0ABU6XD38</accession>
<proteinExistence type="predicted"/>
<evidence type="ECO:0000256" key="1">
    <source>
        <dbReference type="SAM" id="MobiDB-lite"/>
    </source>
</evidence>
<evidence type="ECO:0000313" key="3">
    <source>
        <dbReference type="Proteomes" id="UP001341840"/>
    </source>
</evidence>
<name>A0ABU6XD38_9FABA</name>
<keyword evidence="3" id="KW-1185">Reference proteome</keyword>
<dbReference type="EMBL" id="JASCZI010211572">
    <property type="protein sequence ID" value="MED6194583.1"/>
    <property type="molecule type" value="Genomic_DNA"/>
</dbReference>
<reference evidence="2 3" key="1">
    <citation type="journal article" date="2023" name="Plants (Basel)">
        <title>Bridging the Gap: Combining Genomics and Transcriptomics Approaches to Understand Stylosanthes scabra, an Orphan Legume from the Brazilian Caatinga.</title>
        <authorList>
            <person name="Ferreira-Neto J.R.C."/>
            <person name="da Silva M.D."/>
            <person name="Binneck E."/>
            <person name="de Melo N.F."/>
            <person name="da Silva R.H."/>
            <person name="de Melo A.L.T.M."/>
            <person name="Pandolfi V."/>
            <person name="Bustamante F.O."/>
            <person name="Brasileiro-Vidal A.C."/>
            <person name="Benko-Iseppon A.M."/>
        </authorList>
    </citation>
    <scope>NUCLEOTIDE SEQUENCE [LARGE SCALE GENOMIC DNA]</scope>
    <source>
        <tissue evidence="2">Leaves</tissue>
    </source>
</reference>
<comment type="caution">
    <text evidence="2">The sequence shown here is derived from an EMBL/GenBank/DDBJ whole genome shotgun (WGS) entry which is preliminary data.</text>
</comment>
<organism evidence="2 3">
    <name type="scientific">Stylosanthes scabra</name>
    <dbReference type="NCBI Taxonomy" id="79078"/>
    <lineage>
        <taxon>Eukaryota</taxon>
        <taxon>Viridiplantae</taxon>
        <taxon>Streptophyta</taxon>
        <taxon>Embryophyta</taxon>
        <taxon>Tracheophyta</taxon>
        <taxon>Spermatophyta</taxon>
        <taxon>Magnoliopsida</taxon>
        <taxon>eudicotyledons</taxon>
        <taxon>Gunneridae</taxon>
        <taxon>Pentapetalae</taxon>
        <taxon>rosids</taxon>
        <taxon>fabids</taxon>
        <taxon>Fabales</taxon>
        <taxon>Fabaceae</taxon>
        <taxon>Papilionoideae</taxon>
        <taxon>50 kb inversion clade</taxon>
        <taxon>dalbergioids sensu lato</taxon>
        <taxon>Dalbergieae</taxon>
        <taxon>Pterocarpus clade</taxon>
        <taxon>Stylosanthes</taxon>
    </lineage>
</organism>
<sequence length="184" mass="20076">MRDSNAWSFIPRGNDTHFTVVLLERFGALAEIITHHSPRLVALRSQEAAHLQPQAPVTPAISTPTSRLPLKKRPIQREAGEGTSKVVATSSRRRSQRLTTLSRTFHLAPKEQEVIAISSDSEPEPALKEASNGVAGKDETEDKPGEDPKEVPQNPKVENGEEQEEAAQGGAEGVPPEENDFADF</sequence>
<evidence type="ECO:0000313" key="2">
    <source>
        <dbReference type="EMBL" id="MED6194583.1"/>
    </source>
</evidence>
<gene>
    <name evidence="2" type="ORF">PIB30_029961</name>
</gene>
<feature type="region of interest" description="Disordered" evidence="1">
    <location>
        <begin position="116"/>
        <end position="184"/>
    </location>
</feature>